<dbReference type="Proteomes" id="UP000427906">
    <property type="component" value="Chromosome"/>
</dbReference>
<proteinExistence type="predicted"/>
<dbReference type="PANTHER" id="PTHR24422:SF26">
    <property type="entry name" value="CHEMOTAXIS PROTEIN METHYLTRANSFERASE"/>
    <property type="match status" value="1"/>
</dbReference>
<evidence type="ECO:0000256" key="3">
    <source>
        <dbReference type="ARBA" id="ARBA00022603"/>
    </source>
</evidence>
<dbReference type="SUPFAM" id="SSF53335">
    <property type="entry name" value="S-adenosyl-L-methionine-dependent methyltransferases"/>
    <property type="match status" value="1"/>
</dbReference>
<accession>A0A5K7YLA0</accession>
<dbReference type="InterPro" id="IPR050903">
    <property type="entry name" value="Bact_Chemotaxis_MeTrfase"/>
</dbReference>
<dbReference type="InterPro" id="IPR022641">
    <property type="entry name" value="CheR_N"/>
</dbReference>
<dbReference type="OrthoDB" id="9786165at2"/>
<dbReference type="SUPFAM" id="SSF47757">
    <property type="entry name" value="Chemotaxis receptor methyltransferase CheR, N-terminal domain"/>
    <property type="match status" value="1"/>
</dbReference>
<evidence type="ECO:0000256" key="4">
    <source>
        <dbReference type="ARBA" id="ARBA00022679"/>
    </source>
</evidence>
<dbReference type="PANTHER" id="PTHR24422">
    <property type="entry name" value="CHEMOTAXIS PROTEIN METHYLTRANSFERASE"/>
    <property type="match status" value="1"/>
</dbReference>
<dbReference type="InterPro" id="IPR036804">
    <property type="entry name" value="CheR_N_sf"/>
</dbReference>
<organism evidence="7 8">
    <name type="scientific">Desulfosarcina alkanivorans</name>
    <dbReference type="NCBI Taxonomy" id="571177"/>
    <lineage>
        <taxon>Bacteria</taxon>
        <taxon>Pseudomonadati</taxon>
        <taxon>Thermodesulfobacteriota</taxon>
        <taxon>Desulfobacteria</taxon>
        <taxon>Desulfobacterales</taxon>
        <taxon>Desulfosarcinaceae</taxon>
        <taxon>Desulfosarcina</taxon>
    </lineage>
</organism>
<keyword evidence="5" id="KW-0949">S-adenosyl-L-methionine</keyword>
<reference evidence="7 8" key="1">
    <citation type="submission" date="2019-11" db="EMBL/GenBank/DDBJ databases">
        <title>Comparative genomics of hydrocarbon-degrading Desulfosarcina strains.</title>
        <authorList>
            <person name="Watanabe M."/>
            <person name="Kojima H."/>
            <person name="Fukui M."/>
        </authorList>
    </citation>
    <scope>NUCLEOTIDE SEQUENCE [LARGE SCALE GENOMIC DNA]</scope>
    <source>
        <strain evidence="7 8">PL12</strain>
    </source>
</reference>
<dbReference type="PRINTS" id="PR00996">
    <property type="entry name" value="CHERMTFRASE"/>
</dbReference>
<dbReference type="PROSITE" id="PS50123">
    <property type="entry name" value="CHER"/>
    <property type="match status" value="1"/>
</dbReference>
<comment type="catalytic activity">
    <reaction evidence="1">
        <text>L-glutamyl-[protein] + S-adenosyl-L-methionine = [protein]-L-glutamate 5-O-methyl ester + S-adenosyl-L-homocysteine</text>
        <dbReference type="Rhea" id="RHEA:24452"/>
        <dbReference type="Rhea" id="RHEA-COMP:10208"/>
        <dbReference type="Rhea" id="RHEA-COMP:10311"/>
        <dbReference type="ChEBI" id="CHEBI:29973"/>
        <dbReference type="ChEBI" id="CHEBI:57856"/>
        <dbReference type="ChEBI" id="CHEBI:59789"/>
        <dbReference type="ChEBI" id="CHEBI:82795"/>
        <dbReference type="EC" id="2.1.1.80"/>
    </reaction>
</comment>
<evidence type="ECO:0000259" key="6">
    <source>
        <dbReference type="PROSITE" id="PS50123"/>
    </source>
</evidence>
<name>A0A5K7YLA0_9BACT</name>
<evidence type="ECO:0000313" key="8">
    <source>
        <dbReference type="Proteomes" id="UP000427906"/>
    </source>
</evidence>
<dbReference type="EC" id="2.1.1.80" evidence="2"/>
<dbReference type="AlphaFoldDB" id="A0A5K7YLA0"/>
<dbReference type="InterPro" id="IPR000780">
    <property type="entry name" value="CheR_MeTrfase"/>
</dbReference>
<dbReference type="Gene3D" id="3.40.50.150">
    <property type="entry name" value="Vaccinia Virus protein VP39"/>
    <property type="match status" value="1"/>
</dbReference>
<sequence length="274" mass="31823">MSDRTYARFSAYVETELGIKMPDKKKTMLQSRLQKRLRLSGKKTFDEYYDYVFSPEGMQTELAPMVDVITTNKTDFFREPKHFDYLVQTALPQLIRSRGIGVQRAARIWSAGCSSGEEPYTLAMVLSEFRAIAPDFRFSILATDISTRMLDKVKRAVYAQEKAAPVSMAYKKKYLMRSRDRSRKLVRIVPELRSLVRFRQLNFMTADYGLRETMDIIFCRNVIIYFDRPTQEKVLNHLCRCLTRGGYIFMGHSETLNGLKVPLSPVAPTVYRKI</sequence>
<dbReference type="PIRSF" id="PIRSF000410">
    <property type="entry name" value="CheR"/>
    <property type="match status" value="1"/>
</dbReference>
<evidence type="ECO:0000256" key="5">
    <source>
        <dbReference type="ARBA" id="ARBA00022691"/>
    </source>
</evidence>
<dbReference type="Gene3D" id="1.10.155.10">
    <property type="entry name" value="Chemotaxis receptor methyltransferase CheR, N-terminal domain"/>
    <property type="match status" value="1"/>
</dbReference>
<evidence type="ECO:0000256" key="1">
    <source>
        <dbReference type="ARBA" id="ARBA00001541"/>
    </source>
</evidence>
<evidence type="ECO:0000256" key="2">
    <source>
        <dbReference type="ARBA" id="ARBA00012534"/>
    </source>
</evidence>
<dbReference type="Pfam" id="PF03705">
    <property type="entry name" value="CheR_N"/>
    <property type="match status" value="1"/>
</dbReference>
<protein>
    <recommendedName>
        <fullName evidence="2">protein-glutamate O-methyltransferase</fullName>
        <ecNumber evidence="2">2.1.1.80</ecNumber>
    </recommendedName>
</protein>
<dbReference type="InterPro" id="IPR029063">
    <property type="entry name" value="SAM-dependent_MTases_sf"/>
</dbReference>
<keyword evidence="4 7" id="KW-0808">Transferase</keyword>
<dbReference type="InterPro" id="IPR022642">
    <property type="entry name" value="CheR_C"/>
</dbReference>
<dbReference type="EMBL" id="AP021874">
    <property type="protein sequence ID" value="BBO68970.1"/>
    <property type="molecule type" value="Genomic_DNA"/>
</dbReference>
<dbReference type="GO" id="GO:0008983">
    <property type="term" value="F:protein-glutamate O-methyltransferase activity"/>
    <property type="evidence" value="ECO:0007669"/>
    <property type="project" value="UniProtKB-EC"/>
</dbReference>
<dbReference type="RefSeq" id="WP_155317056.1">
    <property type="nucleotide sequence ID" value="NZ_AP021874.1"/>
</dbReference>
<keyword evidence="3 7" id="KW-0489">Methyltransferase</keyword>
<dbReference type="InterPro" id="IPR026024">
    <property type="entry name" value="Chemotaxis_MeTrfase_CheR"/>
</dbReference>
<gene>
    <name evidence="7" type="primary">cheR34H</name>
    <name evidence="7" type="ORF">DSCA_29000</name>
</gene>
<dbReference type="KEGG" id="dalk:DSCA_29000"/>
<feature type="domain" description="CheR-type methyltransferase" evidence="6">
    <location>
        <begin position="1"/>
        <end position="274"/>
    </location>
</feature>
<dbReference type="GO" id="GO:0032259">
    <property type="term" value="P:methylation"/>
    <property type="evidence" value="ECO:0007669"/>
    <property type="project" value="UniProtKB-KW"/>
</dbReference>
<keyword evidence="8" id="KW-1185">Reference proteome</keyword>
<evidence type="ECO:0000313" key="7">
    <source>
        <dbReference type="EMBL" id="BBO68970.1"/>
    </source>
</evidence>
<dbReference type="SMART" id="SM00138">
    <property type="entry name" value="MeTrc"/>
    <property type="match status" value="1"/>
</dbReference>
<dbReference type="Pfam" id="PF01739">
    <property type="entry name" value="CheR"/>
    <property type="match status" value="1"/>
</dbReference>